<comment type="caution">
    <text evidence="1">The sequence shown here is derived from an EMBL/GenBank/DDBJ whole genome shotgun (WGS) entry which is preliminary data.</text>
</comment>
<dbReference type="PROSITE" id="PS51257">
    <property type="entry name" value="PROKAR_LIPOPROTEIN"/>
    <property type="match status" value="1"/>
</dbReference>
<reference evidence="1 2" key="1">
    <citation type="submission" date="2020-02" db="EMBL/GenBank/DDBJ databases">
        <title>Whole-genome analyses of novel actinobacteria.</title>
        <authorList>
            <person name="Sahin N."/>
        </authorList>
    </citation>
    <scope>NUCLEOTIDE SEQUENCE [LARGE SCALE GENOMIC DNA]</scope>
    <source>
        <strain evidence="1 2">KC13</strain>
    </source>
</reference>
<name>A0A6M1R5A7_9ACTN</name>
<accession>A0A6M1R5A7</accession>
<evidence type="ECO:0000313" key="2">
    <source>
        <dbReference type="Proteomes" id="UP000483261"/>
    </source>
</evidence>
<proteinExistence type="predicted"/>
<evidence type="ECO:0000313" key="1">
    <source>
        <dbReference type="EMBL" id="NGN95296.1"/>
    </source>
</evidence>
<protein>
    <submittedName>
        <fullName evidence="1">Uncharacterized protein</fullName>
    </submittedName>
</protein>
<dbReference type="RefSeq" id="WP_165112964.1">
    <property type="nucleotide sequence ID" value="NZ_JAALAA010000022.1"/>
</dbReference>
<sequence>MRTASTWRGVRTFAPVVLLGVVTGLALQGCMNVEVRVDPARNAPAEPAAYYGVVEHTAEDCWEAETPAA</sequence>
<organism evidence="1 2">
    <name type="scientific">Nocardioides turkmenicus</name>
    <dbReference type="NCBI Taxonomy" id="2711220"/>
    <lineage>
        <taxon>Bacteria</taxon>
        <taxon>Bacillati</taxon>
        <taxon>Actinomycetota</taxon>
        <taxon>Actinomycetes</taxon>
        <taxon>Propionibacteriales</taxon>
        <taxon>Nocardioidaceae</taxon>
        <taxon>Nocardioides</taxon>
    </lineage>
</organism>
<dbReference type="EMBL" id="JAALAA010000022">
    <property type="protein sequence ID" value="NGN95296.1"/>
    <property type="molecule type" value="Genomic_DNA"/>
</dbReference>
<keyword evidence="2" id="KW-1185">Reference proteome</keyword>
<gene>
    <name evidence="1" type="ORF">G5C66_21475</name>
</gene>
<dbReference type="Proteomes" id="UP000483261">
    <property type="component" value="Unassembled WGS sequence"/>
</dbReference>
<dbReference type="AlphaFoldDB" id="A0A6M1R5A7"/>